<evidence type="ECO:0000313" key="1">
    <source>
        <dbReference type="EMBL" id="KAJ8675412.1"/>
    </source>
</evidence>
<name>A0ACC2NWD3_9HYME</name>
<proteinExistence type="predicted"/>
<sequence length="236" mass="25423">MELRTPRHAIPDAESKALGLDFSSASNSPKSLSPAQSSHTDILTHALLSEVEWVCEERRAVIGGAGGTGGRVCRIASISGVEERELALDLAILGSEHVDFFTYAHFKQIHHGEFLSNTSRKLPEIRILKNQLTRAQSHSTHDEKLGTYSPTVAPAHPYYTDGRVIVLGAPRGAPRGNHQLSNMGVPSSAGSKFQGLLYTLILGLDIWPGPSPFMVRGRGGRRGPEGVPDDAVKGVF</sequence>
<gene>
    <name evidence="1" type="ORF">QAD02_011198</name>
</gene>
<protein>
    <submittedName>
        <fullName evidence="1">Uncharacterized protein</fullName>
    </submittedName>
</protein>
<dbReference type="Proteomes" id="UP001239111">
    <property type="component" value="Chromosome 2"/>
</dbReference>
<accession>A0ACC2NWD3</accession>
<reference evidence="1" key="1">
    <citation type="submission" date="2023-04" db="EMBL/GenBank/DDBJ databases">
        <title>A chromosome-level genome assembly of the parasitoid wasp Eretmocerus hayati.</title>
        <authorList>
            <person name="Zhong Y."/>
            <person name="Liu S."/>
            <person name="Liu Y."/>
        </authorList>
    </citation>
    <scope>NUCLEOTIDE SEQUENCE</scope>
    <source>
        <strain evidence="1">ZJU_SS_LIU_2023</strain>
    </source>
</reference>
<keyword evidence="2" id="KW-1185">Reference proteome</keyword>
<organism evidence="1 2">
    <name type="scientific">Eretmocerus hayati</name>
    <dbReference type="NCBI Taxonomy" id="131215"/>
    <lineage>
        <taxon>Eukaryota</taxon>
        <taxon>Metazoa</taxon>
        <taxon>Ecdysozoa</taxon>
        <taxon>Arthropoda</taxon>
        <taxon>Hexapoda</taxon>
        <taxon>Insecta</taxon>
        <taxon>Pterygota</taxon>
        <taxon>Neoptera</taxon>
        <taxon>Endopterygota</taxon>
        <taxon>Hymenoptera</taxon>
        <taxon>Apocrita</taxon>
        <taxon>Proctotrupomorpha</taxon>
        <taxon>Chalcidoidea</taxon>
        <taxon>Aphelinidae</taxon>
        <taxon>Aphelininae</taxon>
        <taxon>Eretmocerus</taxon>
    </lineage>
</organism>
<dbReference type="EMBL" id="CM056742">
    <property type="protein sequence ID" value="KAJ8675412.1"/>
    <property type="molecule type" value="Genomic_DNA"/>
</dbReference>
<comment type="caution">
    <text evidence="1">The sequence shown here is derived from an EMBL/GenBank/DDBJ whole genome shotgun (WGS) entry which is preliminary data.</text>
</comment>
<evidence type="ECO:0000313" key="2">
    <source>
        <dbReference type="Proteomes" id="UP001239111"/>
    </source>
</evidence>